<proteinExistence type="inferred from homology"/>
<dbReference type="Gene3D" id="3.40.462.20">
    <property type="match status" value="1"/>
</dbReference>
<feature type="non-terminal residue" evidence="6">
    <location>
        <position position="463"/>
    </location>
</feature>
<dbReference type="SUPFAM" id="SSF56176">
    <property type="entry name" value="FAD-binding/transporter-associated domain-like"/>
    <property type="match status" value="1"/>
</dbReference>
<organism evidence="6 7">
    <name type="scientific">Truncatella angustata</name>
    <dbReference type="NCBI Taxonomy" id="152316"/>
    <lineage>
        <taxon>Eukaryota</taxon>
        <taxon>Fungi</taxon>
        <taxon>Dikarya</taxon>
        <taxon>Ascomycota</taxon>
        <taxon>Pezizomycotina</taxon>
        <taxon>Sordariomycetes</taxon>
        <taxon>Xylariomycetidae</taxon>
        <taxon>Amphisphaeriales</taxon>
        <taxon>Sporocadaceae</taxon>
        <taxon>Truncatella</taxon>
    </lineage>
</organism>
<accession>A0A9P8UHQ1</accession>
<dbReference type="GO" id="GO:0071949">
    <property type="term" value="F:FAD binding"/>
    <property type="evidence" value="ECO:0007669"/>
    <property type="project" value="InterPro"/>
</dbReference>
<dbReference type="EMBL" id="JAGPXC010000006">
    <property type="protein sequence ID" value="KAH6652294.1"/>
    <property type="molecule type" value="Genomic_DNA"/>
</dbReference>
<comment type="caution">
    <text evidence="6">The sequence shown here is derived from an EMBL/GenBank/DDBJ whole genome shotgun (WGS) entry which is preliminary data.</text>
</comment>
<dbReference type="InterPro" id="IPR036318">
    <property type="entry name" value="FAD-bd_PCMH-like_sf"/>
</dbReference>
<protein>
    <recommendedName>
        <fullName evidence="5">FAD-binding PCMH-type domain-containing protein</fullName>
    </recommendedName>
</protein>
<dbReference type="Gene3D" id="3.30.465.10">
    <property type="match status" value="1"/>
</dbReference>
<keyword evidence="4" id="KW-0560">Oxidoreductase</keyword>
<dbReference type="InterPro" id="IPR016166">
    <property type="entry name" value="FAD-bd_PCMH"/>
</dbReference>
<keyword evidence="7" id="KW-1185">Reference proteome</keyword>
<gene>
    <name evidence="6" type="ORF">BKA67DRAFT_626979</name>
</gene>
<evidence type="ECO:0000256" key="4">
    <source>
        <dbReference type="ARBA" id="ARBA00023002"/>
    </source>
</evidence>
<dbReference type="OrthoDB" id="415825at2759"/>
<comment type="similarity">
    <text evidence="1">Belongs to the oxygen-dependent FAD-linked oxidoreductase family.</text>
</comment>
<evidence type="ECO:0000256" key="1">
    <source>
        <dbReference type="ARBA" id="ARBA00005466"/>
    </source>
</evidence>
<dbReference type="InterPro" id="IPR006094">
    <property type="entry name" value="Oxid_FAD_bind_N"/>
</dbReference>
<dbReference type="PANTHER" id="PTHR42973">
    <property type="entry name" value="BINDING OXIDOREDUCTASE, PUTATIVE (AFU_ORTHOLOGUE AFUA_1G17690)-RELATED"/>
    <property type="match status" value="1"/>
</dbReference>
<dbReference type="AlphaFoldDB" id="A0A9P8UHQ1"/>
<dbReference type="RefSeq" id="XP_045956572.1">
    <property type="nucleotide sequence ID" value="XM_046105556.1"/>
</dbReference>
<dbReference type="Pfam" id="PF01565">
    <property type="entry name" value="FAD_binding_4"/>
    <property type="match status" value="1"/>
</dbReference>
<dbReference type="PANTHER" id="PTHR42973:SF7">
    <property type="entry name" value="FAD-BINDING PCMH-TYPE DOMAIN-CONTAINING PROTEIN"/>
    <property type="match status" value="1"/>
</dbReference>
<keyword evidence="2" id="KW-0285">Flavoprotein</keyword>
<dbReference type="GO" id="GO:0016491">
    <property type="term" value="F:oxidoreductase activity"/>
    <property type="evidence" value="ECO:0007669"/>
    <property type="project" value="UniProtKB-KW"/>
</dbReference>
<feature type="domain" description="FAD-binding PCMH-type" evidence="5">
    <location>
        <begin position="43"/>
        <end position="212"/>
    </location>
</feature>
<dbReference type="GeneID" id="70134447"/>
<reference evidence="6" key="1">
    <citation type="journal article" date="2021" name="Nat. Commun.">
        <title>Genetic determinants of endophytism in the Arabidopsis root mycobiome.</title>
        <authorList>
            <person name="Mesny F."/>
            <person name="Miyauchi S."/>
            <person name="Thiergart T."/>
            <person name="Pickel B."/>
            <person name="Atanasova L."/>
            <person name="Karlsson M."/>
            <person name="Huettel B."/>
            <person name="Barry K.W."/>
            <person name="Haridas S."/>
            <person name="Chen C."/>
            <person name="Bauer D."/>
            <person name="Andreopoulos W."/>
            <person name="Pangilinan J."/>
            <person name="LaButti K."/>
            <person name="Riley R."/>
            <person name="Lipzen A."/>
            <person name="Clum A."/>
            <person name="Drula E."/>
            <person name="Henrissat B."/>
            <person name="Kohler A."/>
            <person name="Grigoriev I.V."/>
            <person name="Martin F.M."/>
            <person name="Hacquard S."/>
        </authorList>
    </citation>
    <scope>NUCLEOTIDE SEQUENCE</scope>
    <source>
        <strain evidence="6">MPI-SDFR-AT-0073</strain>
    </source>
</reference>
<dbReference type="InterPro" id="IPR016169">
    <property type="entry name" value="FAD-bd_PCMH_sub2"/>
</dbReference>
<evidence type="ECO:0000256" key="2">
    <source>
        <dbReference type="ARBA" id="ARBA00022630"/>
    </source>
</evidence>
<evidence type="ECO:0000259" key="5">
    <source>
        <dbReference type="PROSITE" id="PS51387"/>
    </source>
</evidence>
<keyword evidence="3" id="KW-0274">FAD</keyword>
<dbReference type="PROSITE" id="PS51387">
    <property type="entry name" value="FAD_PCMH"/>
    <property type="match status" value="1"/>
</dbReference>
<evidence type="ECO:0000313" key="6">
    <source>
        <dbReference type="EMBL" id="KAH6652294.1"/>
    </source>
</evidence>
<sequence length="463" mass="50858">MANRLSPSLLKDLQAHVGPQLEVLTEKDGTRFQEFDQGWTNIGRQTPGAIVLPTTEEQIQKTVQWAVRSSVPFVTRSGGHSEWSSIDEQGIVINLKKYSGIETDGPSKKAILRGSILSKDVAVTLAAAGSFTALGNGNTVGAIPYFLGGGASVTTSITGYGSDQILAARMIDAEGNLVEVTEEKEPDLLYAIRGAGQFFGLVTELTIRTTPLSELGNEQGVIWVGAFVFPLERAKEVAEVMKPLMDDGSKATAGLIMIMAPPPARKPALVISARYTGAPDDAKIAYKPLHDLQPLIANGGPVPIQNTSDAREVLCAKGDFKRFGVVGLSRFDVDSFLKTIEVWKTLVEKCPDAINTAFNFQWDSRPPKTPDFQSAMSLHDTRYWQNNLIWHTDVNNRELVDELNDESIKIMRGPDRSEYADFQNGTRVGPIELRYRGPGKLEKLRELKNKWDPTGVFTRQLLD</sequence>
<name>A0A9P8UHQ1_9PEZI</name>
<dbReference type="InterPro" id="IPR016167">
    <property type="entry name" value="FAD-bd_PCMH_sub1"/>
</dbReference>
<dbReference type="Proteomes" id="UP000758603">
    <property type="component" value="Unassembled WGS sequence"/>
</dbReference>
<evidence type="ECO:0000256" key="3">
    <source>
        <dbReference type="ARBA" id="ARBA00022827"/>
    </source>
</evidence>
<dbReference type="Gene3D" id="3.30.43.10">
    <property type="entry name" value="Uridine Diphospho-n-acetylenolpyruvylglucosamine Reductase, domain 2"/>
    <property type="match status" value="1"/>
</dbReference>
<dbReference type="InterPro" id="IPR050416">
    <property type="entry name" value="FAD-linked_Oxidoreductase"/>
</dbReference>
<evidence type="ECO:0000313" key="7">
    <source>
        <dbReference type="Proteomes" id="UP000758603"/>
    </source>
</evidence>